<organism evidence="2 3">
    <name type="scientific">Glaciecola siphonariae</name>
    <dbReference type="NCBI Taxonomy" id="521012"/>
    <lineage>
        <taxon>Bacteria</taxon>
        <taxon>Pseudomonadati</taxon>
        <taxon>Pseudomonadota</taxon>
        <taxon>Gammaproteobacteria</taxon>
        <taxon>Alteromonadales</taxon>
        <taxon>Alteromonadaceae</taxon>
        <taxon>Glaciecola</taxon>
    </lineage>
</organism>
<evidence type="ECO:0000313" key="2">
    <source>
        <dbReference type="EMBL" id="MFC4698685.1"/>
    </source>
</evidence>
<name>A0ABV9LQY9_9ALTE</name>
<sequence length="244" mass="28185">MLRDFSRIISVLFLACISYSQHSHASISGVMGPDIDPTDRSIQFRIADSFGDDEAQSDKLAYRLHYQYAFNDTFRGRVLVQYREKNNFEYDFFRAEMLYNFKKRKAGEIFSSALRFDFRTRRGSRAEEIAVNWGSQWLLSNGYRFRTTLILGQQVGANRQSNDLSVQTRASVGKKLENGLRVELQMLNQHGELGNFGSLGEQGFLLGPSVSGKLGRFQYEFRYLNALTSTQKDHNFFFRVTTRL</sequence>
<evidence type="ECO:0000313" key="3">
    <source>
        <dbReference type="Proteomes" id="UP001595897"/>
    </source>
</evidence>
<dbReference type="RefSeq" id="WP_382405308.1">
    <property type="nucleotide sequence ID" value="NZ_JBHSGU010000001.1"/>
</dbReference>
<feature type="chain" id="PRO_5047303722" description="DUF2490 domain-containing protein" evidence="1">
    <location>
        <begin position="26"/>
        <end position="244"/>
    </location>
</feature>
<evidence type="ECO:0000256" key="1">
    <source>
        <dbReference type="SAM" id="SignalP"/>
    </source>
</evidence>
<keyword evidence="1" id="KW-0732">Signal</keyword>
<evidence type="ECO:0008006" key="4">
    <source>
        <dbReference type="Google" id="ProtNLM"/>
    </source>
</evidence>
<accession>A0ABV9LQY9</accession>
<protein>
    <recommendedName>
        <fullName evidence="4">DUF2490 domain-containing protein</fullName>
    </recommendedName>
</protein>
<dbReference type="Proteomes" id="UP001595897">
    <property type="component" value="Unassembled WGS sequence"/>
</dbReference>
<reference evidence="3" key="1">
    <citation type="journal article" date="2019" name="Int. J. Syst. Evol. Microbiol.">
        <title>The Global Catalogue of Microorganisms (GCM) 10K type strain sequencing project: providing services to taxonomists for standard genome sequencing and annotation.</title>
        <authorList>
            <consortium name="The Broad Institute Genomics Platform"/>
            <consortium name="The Broad Institute Genome Sequencing Center for Infectious Disease"/>
            <person name="Wu L."/>
            <person name="Ma J."/>
        </authorList>
    </citation>
    <scope>NUCLEOTIDE SEQUENCE [LARGE SCALE GENOMIC DNA]</scope>
    <source>
        <strain evidence="3">KACC 12507</strain>
    </source>
</reference>
<feature type="signal peptide" evidence="1">
    <location>
        <begin position="1"/>
        <end position="25"/>
    </location>
</feature>
<gene>
    <name evidence="2" type="ORF">ACFO4O_00740</name>
</gene>
<keyword evidence="3" id="KW-1185">Reference proteome</keyword>
<comment type="caution">
    <text evidence="2">The sequence shown here is derived from an EMBL/GenBank/DDBJ whole genome shotgun (WGS) entry which is preliminary data.</text>
</comment>
<proteinExistence type="predicted"/>
<dbReference type="EMBL" id="JBHSGU010000001">
    <property type="protein sequence ID" value="MFC4698685.1"/>
    <property type="molecule type" value="Genomic_DNA"/>
</dbReference>